<proteinExistence type="inferred from homology"/>
<evidence type="ECO:0000259" key="4">
    <source>
        <dbReference type="Pfam" id="PF00656"/>
    </source>
</evidence>
<keyword evidence="3" id="KW-0645">Protease</keyword>
<keyword evidence="3" id="KW-0378">Hydrolase</keyword>
<dbReference type="PANTHER" id="PTHR48104:SF30">
    <property type="entry name" value="METACASPASE-1"/>
    <property type="match status" value="1"/>
</dbReference>
<dbReference type="GO" id="GO:0006508">
    <property type="term" value="P:proteolysis"/>
    <property type="evidence" value="ECO:0007669"/>
    <property type="project" value="InterPro"/>
</dbReference>
<name>A0A284S2E3_ARMOS</name>
<evidence type="ECO:0000256" key="1">
    <source>
        <dbReference type="ARBA" id="ARBA00009005"/>
    </source>
</evidence>
<dbReference type="OMA" id="CPTRANI"/>
<evidence type="ECO:0000313" key="6">
    <source>
        <dbReference type="Proteomes" id="UP000219338"/>
    </source>
</evidence>
<feature type="domain" description="Peptidase C14 caspase" evidence="4">
    <location>
        <begin position="58"/>
        <end position="270"/>
    </location>
</feature>
<keyword evidence="2" id="KW-0053">Apoptosis</keyword>
<dbReference type="Pfam" id="PF00656">
    <property type="entry name" value="Peptidase_C14"/>
    <property type="match status" value="1"/>
</dbReference>
<dbReference type="GO" id="GO:0006915">
    <property type="term" value="P:apoptotic process"/>
    <property type="evidence" value="ECO:0007669"/>
    <property type="project" value="UniProtKB-KW"/>
</dbReference>
<comment type="similarity">
    <text evidence="1">Belongs to the peptidase C14B family.</text>
</comment>
<accession>A0A284S2E3</accession>
<evidence type="ECO:0000313" key="5">
    <source>
        <dbReference type="EMBL" id="SJL15139.1"/>
    </source>
</evidence>
<dbReference type="SUPFAM" id="SSF52129">
    <property type="entry name" value="Caspase-like"/>
    <property type="match status" value="1"/>
</dbReference>
<dbReference type="AlphaFoldDB" id="A0A284S2E3"/>
<dbReference type="InterPro" id="IPR050452">
    <property type="entry name" value="Metacaspase"/>
</dbReference>
<gene>
    <name evidence="5" type="ORF">ARMOST_18624</name>
</gene>
<dbReference type="PANTHER" id="PTHR48104">
    <property type="entry name" value="METACASPASE-4"/>
    <property type="match status" value="1"/>
</dbReference>
<keyword evidence="3" id="KW-0788">Thiol protease</keyword>
<dbReference type="GO" id="GO:0005737">
    <property type="term" value="C:cytoplasm"/>
    <property type="evidence" value="ECO:0007669"/>
    <property type="project" value="TreeGrafter"/>
</dbReference>
<protein>
    <recommendedName>
        <fullName evidence="4">Peptidase C14 caspase domain-containing protein</fullName>
    </recommendedName>
</protein>
<keyword evidence="6" id="KW-1185">Reference proteome</keyword>
<dbReference type="GO" id="GO:0004197">
    <property type="term" value="F:cysteine-type endopeptidase activity"/>
    <property type="evidence" value="ECO:0007669"/>
    <property type="project" value="InterPro"/>
</dbReference>
<evidence type="ECO:0000256" key="2">
    <source>
        <dbReference type="ARBA" id="ARBA00022703"/>
    </source>
</evidence>
<dbReference type="EMBL" id="FUEG01000027">
    <property type="protein sequence ID" value="SJL15139.1"/>
    <property type="molecule type" value="Genomic_DNA"/>
</dbReference>
<sequence length="274" mass="30158">MASPVLSKDPARSAHQTFLPFDKRTTNDAYQRHDCSYLPDASRCVQAISGRNCESSGRKRALCIGINYRAPEIVLKGCIKDVKSIRGFLMRNGYYADDIKILTDEGDDKPTRNNILKALSWLVEGAQSNDSLFLHYSGHGGQVPDKNGDEIDQNDEAIITHERADSFATQEIHGILRSLPPRCQLTALFDSCHSGTILDLPYAYNCVGQCYDTTSGLDISADVICWSGAKDNQTSADTPEGGVMTRAFIEAFEDKPGGKSYKQLLHSIRSSSIL</sequence>
<dbReference type="STRING" id="47428.A0A284S2E3"/>
<evidence type="ECO:0000256" key="3">
    <source>
        <dbReference type="ARBA" id="ARBA00022807"/>
    </source>
</evidence>
<dbReference type="InterPro" id="IPR011600">
    <property type="entry name" value="Pept_C14_caspase"/>
</dbReference>
<dbReference type="OrthoDB" id="3223806at2759"/>
<dbReference type="Proteomes" id="UP000219338">
    <property type="component" value="Unassembled WGS sequence"/>
</dbReference>
<organism evidence="5 6">
    <name type="scientific">Armillaria ostoyae</name>
    <name type="common">Armillaria root rot fungus</name>
    <dbReference type="NCBI Taxonomy" id="47428"/>
    <lineage>
        <taxon>Eukaryota</taxon>
        <taxon>Fungi</taxon>
        <taxon>Dikarya</taxon>
        <taxon>Basidiomycota</taxon>
        <taxon>Agaricomycotina</taxon>
        <taxon>Agaricomycetes</taxon>
        <taxon>Agaricomycetidae</taxon>
        <taxon>Agaricales</taxon>
        <taxon>Marasmiineae</taxon>
        <taxon>Physalacriaceae</taxon>
        <taxon>Armillaria</taxon>
    </lineage>
</organism>
<dbReference type="Gene3D" id="3.40.50.12660">
    <property type="match status" value="1"/>
</dbReference>
<reference evidence="6" key="1">
    <citation type="journal article" date="2017" name="Nat. Ecol. Evol.">
        <title>Genome expansion and lineage-specific genetic innovations in the forest pathogenic fungi Armillaria.</title>
        <authorList>
            <person name="Sipos G."/>
            <person name="Prasanna A.N."/>
            <person name="Walter M.C."/>
            <person name="O'Connor E."/>
            <person name="Balint B."/>
            <person name="Krizsan K."/>
            <person name="Kiss B."/>
            <person name="Hess J."/>
            <person name="Varga T."/>
            <person name="Slot J."/>
            <person name="Riley R."/>
            <person name="Boka B."/>
            <person name="Rigling D."/>
            <person name="Barry K."/>
            <person name="Lee J."/>
            <person name="Mihaltcheva S."/>
            <person name="LaButti K."/>
            <person name="Lipzen A."/>
            <person name="Waldron R."/>
            <person name="Moloney N.M."/>
            <person name="Sperisen C."/>
            <person name="Kredics L."/>
            <person name="Vagvoelgyi C."/>
            <person name="Patrignani A."/>
            <person name="Fitzpatrick D."/>
            <person name="Nagy I."/>
            <person name="Doyle S."/>
            <person name="Anderson J.B."/>
            <person name="Grigoriev I.V."/>
            <person name="Gueldener U."/>
            <person name="Muensterkoetter M."/>
            <person name="Nagy L.G."/>
        </authorList>
    </citation>
    <scope>NUCLEOTIDE SEQUENCE [LARGE SCALE GENOMIC DNA]</scope>
    <source>
        <strain evidence="6">C18/9</strain>
    </source>
</reference>
<dbReference type="InterPro" id="IPR029030">
    <property type="entry name" value="Caspase-like_dom_sf"/>
</dbReference>